<organism evidence="1 2">
    <name type="scientific">Vulcanisaeta moutnovskia (strain 768-28)</name>
    <dbReference type="NCBI Taxonomy" id="985053"/>
    <lineage>
        <taxon>Archaea</taxon>
        <taxon>Thermoproteota</taxon>
        <taxon>Thermoprotei</taxon>
        <taxon>Thermoproteales</taxon>
        <taxon>Thermoproteaceae</taxon>
        <taxon>Vulcanisaeta</taxon>
    </lineage>
</organism>
<accession>F0QWU4</accession>
<name>F0QWU4_VULM7</name>
<dbReference type="EMBL" id="CP002529">
    <property type="protein sequence ID" value="ADY01062.1"/>
    <property type="molecule type" value="Genomic_DNA"/>
</dbReference>
<dbReference type="AlphaFoldDB" id="F0QWU4"/>
<evidence type="ECO:0000313" key="2">
    <source>
        <dbReference type="Proteomes" id="UP000007485"/>
    </source>
</evidence>
<proteinExistence type="predicted"/>
<dbReference type="HOGENOM" id="CLU_1381493_0_0_2"/>
<dbReference type="OrthoDB" id="26629at2157"/>
<evidence type="ECO:0000313" key="1">
    <source>
        <dbReference type="EMBL" id="ADY01062.1"/>
    </source>
</evidence>
<dbReference type="STRING" id="985053.VMUT_0852"/>
<gene>
    <name evidence="1" type="ordered locus">VMUT_0852</name>
</gene>
<dbReference type="KEGG" id="vmo:VMUT_0852"/>
<reference evidence="1 2" key="1">
    <citation type="journal article" date="2011" name="J. Bacteriol.">
        <title>Complete genome sequence of 'Vulcanisaeta moutnovskia' strain 768-28, a novel member of the hyperthermophilic crenarchaeal genus vulcanisaeta.</title>
        <authorList>
            <person name="Gumerov V.M."/>
            <person name="Mardanov A.V."/>
            <person name="Beletsky A.V."/>
            <person name="Prokofeva M.I."/>
            <person name="Bonch-Osmolovskaya E.A."/>
            <person name="Ravin N.V."/>
            <person name="Skryabin K.G."/>
        </authorList>
    </citation>
    <scope>NUCLEOTIDE SEQUENCE [LARGE SCALE GENOMIC DNA]</scope>
    <source>
        <strain evidence="1 2">768-28</strain>
    </source>
</reference>
<sequence length="197" mass="22451">MHANVDCIPEDIINEVINRFRNAYAIYVYGGSLDCSGGDVDIAVFMEEIPREVPRIGDNVDLQVFRKPRNSLFFVYIIKTGRLVYGNSLDIDVDSAIKNELEMIDEREFLFLNSDDEATVCKSLKELLFLLAALKCGIYGSSNWYRMVKCLGDLGINAPSEFKHCLNPPSIDVLRQVGEPILRRVIWELRSIKQRSL</sequence>
<protein>
    <submittedName>
        <fullName evidence="1">Uncharacterized protein</fullName>
    </submittedName>
</protein>
<keyword evidence="2" id="KW-1185">Reference proteome</keyword>
<dbReference type="Proteomes" id="UP000007485">
    <property type="component" value="Chromosome"/>
</dbReference>